<dbReference type="HOGENOM" id="CLU_043960_0_1_1"/>
<dbReference type="STRING" id="1182541.W9Y8D3"/>
<keyword evidence="3" id="KW-0378">Hydrolase</keyword>
<protein>
    <submittedName>
        <fullName evidence="6">Uncharacterized protein</fullName>
    </submittedName>
</protein>
<sequence>MPALISQHDPDFILHIGVAGGRDCYSLETRAHRDGYRIKDVDDTDGFSHGESLWKKEGVPDVLLVGWDEADVLSRWERGVEAGLNERGFLGPVPQTNSVASTSTTTTTTTFSSLSSQANNVNVNVNSIWGPGTTAANVAAAVATARAQENRRRGVVKLSRDAGRFLCEYALFESLSVRWLDAHRYKHPHLHPHLLPEADGHALSTPEAKAEAKAEAEAEAAPSLASHQDSQSSITTSTSTTFPSQATNEFQSQSNLAPEGQASSNPNQNLNPGEPEETRKKQLALERLGKVAFLHVPGWTGVEDINRGVLIAEEAIRALVASWEDGFRRTVGGSGGGGIGVSAAAMGAPLPQLDGTAFTSQHSESYGLAHTPAQDAAGFISGGGAGGIETGKTEGINWAA</sequence>
<dbReference type="OrthoDB" id="407146at2759"/>
<evidence type="ECO:0000256" key="3">
    <source>
        <dbReference type="ARBA" id="ARBA00022801"/>
    </source>
</evidence>
<dbReference type="GO" id="GO:0006508">
    <property type="term" value="P:proteolysis"/>
    <property type="evidence" value="ECO:0007669"/>
    <property type="project" value="UniProtKB-KW"/>
</dbReference>
<keyword evidence="2" id="KW-0645">Protease</keyword>
<dbReference type="Gene3D" id="3.40.630.20">
    <property type="entry name" value="Peptidase C15, pyroglutamyl peptidase I-like"/>
    <property type="match status" value="1"/>
</dbReference>
<name>W9Y8D3_9EURO</name>
<dbReference type="GO" id="GO:0008234">
    <property type="term" value="F:cysteine-type peptidase activity"/>
    <property type="evidence" value="ECO:0007669"/>
    <property type="project" value="UniProtKB-KW"/>
</dbReference>
<evidence type="ECO:0000313" key="6">
    <source>
        <dbReference type="EMBL" id="EXJ85491.1"/>
    </source>
</evidence>
<gene>
    <name evidence="6" type="ORF">A1O1_05855</name>
</gene>
<feature type="compositionally biased region" description="Polar residues" evidence="5">
    <location>
        <begin position="248"/>
        <end position="271"/>
    </location>
</feature>
<feature type="region of interest" description="Disordered" evidence="5">
    <location>
        <begin position="196"/>
        <end position="279"/>
    </location>
</feature>
<evidence type="ECO:0000313" key="7">
    <source>
        <dbReference type="Proteomes" id="UP000019484"/>
    </source>
</evidence>
<dbReference type="GeneID" id="19160728"/>
<reference evidence="6 7" key="1">
    <citation type="submission" date="2013-03" db="EMBL/GenBank/DDBJ databases">
        <title>The Genome Sequence of Capronia coronata CBS 617.96.</title>
        <authorList>
            <consortium name="The Broad Institute Genomics Platform"/>
            <person name="Cuomo C."/>
            <person name="de Hoog S."/>
            <person name="Gorbushina A."/>
            <person name="Walker B."/>
            <person name="Young S.K."/>
            <person name="Zeng Q."/>
            <person name="Gargeya S."/>
            <person name="Fitzgerald M."/>
            <person name="Haas B."/>
            <person name="Abouelleil A."/>
            <person name="Allen A.W."/>
            <person name="Alvarado L."/>
            <person name="Arachchi H.M."/>
            <person name="Berlin A.M."/>
            <person name="Chapman S.B."/>
            <person name="Gainer-Dewar J."/>
            <person name="Goldberg J."/>
            <person name="Griggs A."/>
            <person name="Gujja S."/>
            <person name="Hansen M."/>
            <person name="Howarth C."/>
            <person name="Imamovic A."/>
            <person name="Ireland A."/>
            <person name="Larimer J."/>
            <person name="McCowan C."/>
            <person name="Murphy C."/>
            <person name="Pearson M."/>
            <person name="Poon T.W."/>
            <person name="Priest M."/>
            <person name="Roberts A."/>
            <person name="Saif S."/>
            <person name="Shea T."/>
            <person name="Sisk P."/>
            <person name="Sykes S."/>
            <person name="Wortman J."/>
            <person name="Nusbaum C."/>
            <person name="Birren B."/>
        </authorList>
    </citation>
    <scope>NUCLEOTIDE SEQUENCE [LARGE SCALE GENOMIC DNA]</scope>
    <source>
        <strain evidence="6 7">CBS 617.96</strain>
    </source>
</reference>
<dbReference type="EMBL" id="AMWN01000005">
    <property type="protein sequence ID" value="EXJ85491.1"/>
    <property type="molecule type" value="Genomic_DNA"/>
</dbReference>
<dbReference type="PANTHER" id="PTHR23402">
    <property type="entry name" value="PROTEASE FAMILY C15 PYROGLUTAMYL-PEPTIDASE I-RELATED"/>
    <property type="match status" value="1"/>
</dbReference>
<dbReference type="SUPFAM" id="SSF53182">
    <property type="entry name" value="Pyrrolidone carboxyl peptidase (pyroglutamate aminopeptidase)"/>
    <property type="match status" value="1"/>
</dbReference>
<keyword evidence="7" id="KW-1185">Reference proteome</keyword>
<comment type="caution">
    <text evidence="6">The sequence shown here is derived from an EMBL/GenBank/DDBJ whole genome shotgun (WGS) entry which is preliminary data.</text>
</comment>
<evidence type="ECO:0000256" key="1">
    <source>
        <dbReference type="ARBA" id="ARBA00006641"/>
    </source>
</evidence>
<keyword evidence="4" id="KW-0788">Thiol protease</keyword>
<dbReference type="PANTHER" id="PTHR23402:SF1">
    <property type="entry name" value="PYROGLUTAMYL-PEPTIDASE I"/>
    <property type="match status" value="1"/>
</dbReference>
<dbReference type="RefSeq" id="XP_007724929.1">
    <property type="nucleotide sequence ID" value="XM_007726739.1"/>
</dbReference>
<organism evidence="6 7">
    <name type="scientific">Capronia coronata CBS 617.96</name>
    <dbReference type="NCBI Taxonomy" id="1182541"/>
    <lineage>
        <taxon>Eukaryota</taxon>
        <taxon>Fungi</taxon>
        <taxon>Dikarya</taxon>
        <taxon>Ascomycota</taxon>
        <taxon>Pezizomycotina</taxon>
        <taxon>Eurotiomycetes</taxon>
        <taxon>Chaetothyriomycetidae</taxon>
        <taxon>Chaetothyriales</taxon>
        <taxon>Herpotrichiellaceae</taxon>
        <taxon>Capronia</taxon>
    </lineage>
</organism>
<dbReference type="AlphaFoldDB" id="W9Y8D3"/>
<comment type="similarity">
    <text evidence="1">Belongs to the peptidase C15 family.</text>
</comment>
<evidence type="ECO:0000256" key="4">
    <source>
        <dbReference type="ARBA" id="ARBA00022807"/>
    </source>
</evidence>
<evidence type="ECO:0000256" key="2">
    <source>
        <dbReference type="ARBA" id="ARBA00022670"/>
    </source>
</evidence>
<accession>W9Y8D3</accession>
<dbReference type="Proteomes" id="UP000019484">
    <property type="component" value="Unassembled WGS sequence"/>
</dbReference>
<dbReference type="InterPro" id="IPR036440">
    <property type="entry name" value="Peptidase_C15-like_sf"/>
</dbReference>
<evidence type="ECO:0000256" key="5">
    <source>
        <dbReference type="SAM" id="MobiDB-lite"/>
    </source>
</evidence>
<proteinExistence type="inferred from homology"/>
<feature type="compositionally biased region" description="Low complexity" evidence="5">
    <location>
        <begin position="226"/>
        <end position="247"/>
    </location>
</feature>
<dbReference type="InterPro" id="IPR016125">
    <property type="entry name" value="Peptidase_C15-like"/>
</dbReference>